<dbReference type="SUPFAM" id="SSF53474">
    <property type="entry name" value="alpha/beta-Hydrolases"/>
    <property type="match status" value="2"/>
</dbReference>
<evidence type="ECO:0000313" key="4">
    <source>
        <dbReference type="EMBL" id="PZO73195.1"/>
    </source>
</evidence>
<evidence type="ECO:0008006" key="6">
    <source>
        <dbReference type="Google" id="ProtNLM"/>
    </source>
</evidence>
<feature type="compositionally biased region" description="Low complexity" evidence="3">
    <location>
        <begin position="309"/>
        <end position="324"/>
    </location>
</feature>
<evidence type="ECO:0000256" key="1">
    <source>
        <dbReference type="ARBA" id="ARBA00022729"/>
    </source>
</evidence>
<dbReference type="PANTHER" id="PTHR43037:SF1">
    <property type="entry name" value="BLL1128 PROTEIN"/>
    <property type="match status" value="1"/>
</dbReference>
<dbReference type="AlphaFoldDB" id="A0A2W5AQ83"/>
<accession>A0A2W5AQ83</accession>
<sequence>MASLSDTLTNLSRMRAAGAASDVPDRLHDLTGFAPDPGNLRARLHVPTDLRPGAALVVALHGCTQNAAVYDHGTGWSTLADGEGFAVLFPEQRRANNANLCFNWFEDADITRIGGEAESIVAMIDAAVAAHAIDPARVFVTGLSAGGAMTAVLLATWPERFAAGAIIGGLPYGTAIGVRAALERMRGQPATAPRAIASSARIPRVAIWHGTADPTVVVANSDALVDQWRTVHALPVEPTERSGDANWSRRAWLDASGRPLVEEWRIAGMGHGVPVDGHSGIGAAGPFMLDVGLSSTLEIARGWGLTDAAARPATAPAASPTRPAAKLERMTPAPTPASGVQATIEKALRTAGLLR</sequence>
<dbReference type="InterPro" id="IPR050955">
    <property type="entry name" value="Plant_Biomass_Hydrol_Est"/>
</dbReference>
<dbReference type="PANTHER" id="PTHR43037">
    <property type="entry name" value="UNNAMED PRODUCT-RELATED"/>
    <property type="match status" value="1"/>
</dbReference>
<proteinExistence type="predicted"/>
<reference evidence="4 5" key="1">
    <citation type="submission" date="2017-08" db="EMBL/GenBank/DDBJ databases">
        <title>Infants hospitalized years apart are colonized by the same room-sourced microbial strains.</title>
        <authorList>
            <person name="Brooks B."/>
            <person name="Olm M.R."/>
            <person name="Firek B.A."/>
            <person name="Baker R."/>
            <person name="Thomas B.C."/>
            <person name="Morowitz M.J."/>
            <person name="Banfield J.F."/>
        </authorList>
    </citation>
    <scope>NUCLEOTIDE SEQUENCE [LARGE SCALE GENOMIC DNA]</scope>
    <source>
        <strain evidence="4">S2_018_000_R3_110</strain>
    </source>
</reference>
<evidence type="ECO:0000313" key="5">
    <source>
        <dbReference type="Proteomes" id="UP000248614"/>
    </source>
</evidence>
<dbReference type="InterPro" id="IPR010126">
    <property type="entry name" value="Esterase_phb"/>
</dbReference>
<evidence type="ECO:0000256" key="2">
    <source>
        <dbReference type="ARBA" id="ARBA00022801"/>
    </source>
</evidence>
<dbReference type="Proteomes" id="UP000248614">
    <property type="component" value="Unassembled WGS sequence"/>
</dbReference>
<dbReference type="InterPro" id="IPR029058">
    <property type="entry name" value="AB_hydrolase_fold"/>
</dbReference>
<dbReference type="NCBIfam" id="TIGR01840">
    <property type="entry name" value="esterase_phb"/>
    <property type="match status" value="1"/>
</dbReference>
<name>A0A2W5AQ83_9SPHN</name>
<organism evidence="4 5">
    <name type="scientific">Sphingomonas hengshuiensis</name>
    <dbReference type="NCBI Taxonomy" id="1609977"/>
    <lineage>
        <taxon>Bacteria</taxon>
        <taxon>Pseudomonadati</taxon>
        <taxon>Pseudomonadota</taxon>
        <taxon>Alphaproteobacteria</taxon>
        <taxon>Sphingomonadales</taxon>
        <taxon>Sphingomonadaceae</taxon>
        <taxon>Sphingomonas</taxon>
    </lineage>
</organism>
<dbReference type="GO" id="GO:0005576">
    <property type="term" value="C:extracellular region"/>
    <property type="evidence" value="ECO:0007669"/>
    <property type="project" value="InterPro"/>
</dbReference>
<comment type="caution">
    <text evidence="4">The sequence shown here is derived from an EMBL/GenBank/DDBJ whole genome shotgun (WGS) entry which is preliminary data.</text>
</comment>
<gene>
    <name evidence="4" type="ORF">DI632_14805</name>
</gene>
<dbReference type="EMBL" id="QFNF01000055">
    <property type="protein sequence ID" value="PZO73195.1"/>
    <property type="molecule type" value="Genomic_DNA"/>
</dbReference>
<dbReference type="GO" id="GO:0016787">
    <property type="term" value="F:hydrolase activity"/>
    <property type="evidence" value="ECO:0007669"/>
    <property type="project" value="UniProtKB-KW"/>
</dbReference>
<protein>
    <recommendedName>
        <fullName evidence="6">Esterase</fullName>
    </recommendedName>
</protein>
<dbReference type="Pfam" id="PF10503">
    <property type="entry name" value="Esterase_PHB"/>
    <property type="match status" value="1"/>
</dbReference>
<dbReference type="Gene3D" id="3.40.50.1820">
    <property type="entry name" value="alpha/beta hydrolase"/>
    <property type="match status" value="1"/>
</dbReference>
<feature type="region of interest" description="Disordered" evidence="3">
    <location>
        <begin position="309"/>
        <end position="342"/>
    </location>
</feature>
<evidence type="ECO:0000256" key="3">
    <source>
        <dbReference type="SAM" id="MobiDB-lite"/>
    </source>
</evidence>
<keyword evidence="1" id="KW-0732">Signal</keyword>
<keyword evidence="2" id="KW-0378">Hydrolase</keyword>